<proteinExistence type="inferred from homology"/>
<dbReference type="Gene3D" id="3.30.70.1820">
    <property type="entry name" value="L1 transposable element, RRM domain"/>
    <property type="match status" value="1"/>
</dbReference>
<dbReference type="InterPro" id="IPR012337">
    <property type="entry name" value="RNaseH-like_sf"/>
</dbReference>
<dbReference type="PROSITE" id="PS51720">
    <property type="entry name" value="G_AIG1"/>
    <property type="match status" value="1"/>
</dbReference>
<keyword evidence="6" id="KW-1185">Reference proteome</keyword>
<dbReference type="Proteomes" id="UP001558613">
    <property type="component" value="Unassembled WGS sequence"/>
</dbReference>
<dbReference type="InterPro" id="IPR008906">
    <property type="entry name" value="HATC_C_dom"/>
</dbReference>
<evidence type="ECO:0000313" key="5">
    <source>
        <dbReference type="EMBL" id="KAL1276907.1"/>
    </source>
</evidence>
<gene>
    <name evidence="5" type="ORF">QQF64_023580</name>
</gene>
<evidence type="ECO:0000313" key="6">
    <source>
        <dbReference type="Proteomes" id="UP001558613"/>
    </source>
</evidence>
<dbReference type="Pfam" id="PF05699">
    <property type="entry name" value="Dimer_Tnp_hAT"/>
    <property type="match status" value="1"/>
</dbReference>
<organism evidence="5 6">
    <name type="scientific">Cirrhinus molitorella</name>
    <name type="common">mud carp</name>
    <dbReference type="NCBI Taxonomy" id="172907"/>
    <lineage>
        <taxon>Eukaryota</taxon>
        <taxon>Metazoa</taxon>
        <taxon>Chordata</taxon>
        <taxon>Craniata</taxon>
        <taxon>Vertebrata</taxon>
        <taxon>Euteleostomi</taxon>
        <taxon>Actinopterygii</taxon>
        <taxon>Neopterygii</taxon>
        <taxon>Teleostei</taxon>
        <taxon>Ostariophysi</taxon>
        <taxon>Cypriniformes</taxon>
        <taxon>Cyprinidae</taxon>
        <taxon>Labeoninae</taxon>
        <taxon>Labeonini</taxon>
        <taxon>Cirrhinus</taxon>
    </lineage>
</organism>
<evidence type="ECO:0000259" key="4">
    <source>
        <dbReference type="PROSITE" id="PS51720"/>
    </source>
</evidence>
<feature type="domain" description="AIG1-type G" evidence="4">
    <location>
        <begin position="325"/>
        <end position="536"/>
    </location>
</feature>
<dbReference type="SUPFAM" id="SSF53098">
    <property type="entry name" value="Ribonuclease H-like"/>
    <property type="match status" value="1"/>
</dbReference>
<dbReference type="SUPFAM" id="SSF52540">
    <property type="entry name" value="P-loop containing nucleoside triphosphate hydrolases"/>
    <property type="match status" value="1"/>
</dbReference>
<dbReference type="PANTHER" id="PTHR10903">
    <property type="entry name" value="GTPASE, IMAP FAMILY MEMBER-RELATED"/>
    <property type="match status" value="1"/>
</dbReference>
<comment type="similarity">
    <text evidence="1">Belongs to the TRAFAC class TrmE-Era-EngA-EngB-Septin-like GTPase superfamily. AIG1/Toc34/Toc159-like paraseptin GTPase family. IAN subfamily.</text>
</comment>
<dbReference type="InterPro" id="IPR006703">
    <property type="entry name" value="G_AIG1"/>
</dbReference>
<dbReference type="InterPro" id="IPR045058">
    <property type="entry name" value="GIMA/IAN/Toc"/>
</dbReference>
<dbReference type="PANTHER" id="PTHR10903:SF188">
    <property type="entry name" value="GTPASE IMAP FAMILY MEMBER 2-LIKE-RELATED"/>
    <property type="match status" value="1"/>
</dbReference>
<comment type="caution">
    <text evidence="5">The sequence shown here is derived from an EMBL/GenBank/DDBJ whole genome shotgun (WGS) entry which is preliminary data.</text>
</comment>
<dbReference type="InterPro" id="IPR027417">
    <property type="entry name" value="P-loop_NTPase"/>
</dbReference>
<sequence>MEVNATFDDLLHNNVWWLSKGKVLEWFWALRKVLETFLLDQKSAKAKPFVDFMKNEEEMEVVAFLTDITSHLSYLNLKLQGKNSKVCDLMSTVCAFQRNLEVFKCDLQQNLLHFPRLLDQTAGKHQHHKYAEFLEKLIKIFQTHFEDFPFTFEDFEVLLCIENPFLIKSIAEFSTEAMKVFPWPMLLLQESHCDPVNFWTKMVTAAGVPLLQEMALQILTMFPSTYWCQSAFSTMNMVKNAYRSTLTISTSVPPPGLLQLLCPSLNSWWHNEGCQIRGEDSGRAGGRDRGETKVEETIEKTFEETIGIQQVETETKDKLKMAGRFSDMRIVLLGNTGSGKSASGNTILNEHIFDVKHSPGSVTVNCNKHEKNIDGCSISVIDCPGLFDTREQSKEILQTVIGQCMNLSDPGPHAFLLVMKLGVKFTEEEKNVMKWIQENFGEDAINYTIILFTHADVLKGKPVETYINGMTKPKSKKGDKLVEDLSEHGTCQLDKARAAANFTDPVNLADIMEPIKSMNVSMNEKFESLETTLSQTLATLSEVTLRVTELERASADYEGCISELEAHCRDWFDTCKSLSSKLDDLKGRSRRQNIKIIGLPEKVKEGRPTQFVANFLVQILGASNFTKPLKIEPIVWARLEMHGLVRE</sequence>
<dbReference type="Pfam" id="PF04548">
    <property type="entry name" value="AIG1"/>
    <property type="match status" value="1"/>
</dbReference>
<evidence type="ECO:0000256" key="2">
    <source>
        <dbReference type="ARBA" id="ARBA00022741"/>
    </source>
</evidence>
<dbReference type="Gene3D" id="3.40.50.300">
    <property type="entry name" value="P-loop containing nucleotide triphosphate hydrolases"/>
    <property type="match status" value="1"/>
</dbReference>
<keyword evidence="3" id="KW-0342">GTP-binding</keyword>
<protein>
    <recommendedName>
        <fullName evidence="4">AIG1-type G domain-containing protein</fullName>
    </recommendedName>
</protein>
<keyword evidence="2" id="KW-0547">Nucleotide-binding</keyword>
<accession>A0ABR3NJ80</accession>
<evidence type="ECO:0000256" key="3">
    <source>
        <dbReference type="ARBA" id="ARBA00023134"/>
    </source>
</evidence>
<name>A0ABR3NJ80_9TELE</name>
<dbReference type="EMBL" id="JAYMGO010000003">
    <property type="protein sequence ID" value="KAL1276907.1"/>
    <property type="molecule type" value="Genomic_DNA"/>
</dbReference>
<reference evidence="5 6" key="1">
    <citation type="submission" date="2023-09" db="EMBL/GenBank/DDBJ databases">
        <authorList>
            <person name="Wang M."/>
        </authorList>
    </citation>
    <scope>NUCLEOTIDE SEQUENCE [LARGE SCALE GENOMIC DNA]</scope>
    <source>
        <strain evidence="5">GT-2023</strain>
        <tissue evidence="5">Liver</tissue>
    </source>
</reference>
<evidence type="ECO:0000256" key="1">
    <source>
        <dbReference type="ARBA" id="ARBA00008535"/>
    </source>
</evidence>